<protein>
    <submittedName>
        <fullName evidence="8">Uncharacterized protein isoform X20</fullName>
    </submittedName>
</protein>
<feature type="region of interest" description="Disordered" evidence="3">
    <location>
        <begin position="617"/>
        <end position="698"/>
    </location>
</feature>
<reference evidence="8" key="1">
    <citation type="submission" date="2025-08" db="UniProtKB">
        <authorList>
            <consortium name="RefSeq"/>
        </authorList>
    </citation>
    <scope>IDENTIFICATION</scope>
</reference>
<feature type="compositionally biased region" description="Polar residues" evidence="3">
    <location>
        <begin position="634"/>
        <end position="649"/>
    </location>
</feature>
<dbReference type="InterPro" id="IPR035892">
    <property type="entry name" value="C2_domain_sf"/>
</dbReference>
<evidence type="ECO:0000256" key="1">
    <source>
        <dbReference type="ARBA" id="ARBA00022723"/>
    </source>
</evidence>
<keyword evidence="7" id="KW-1185">Reference proteome</keyword>
<evidence type="ECO:0000259" key="5">
    <source>
        <dbReference type="PROSITE" id="PS50004"/>
    </source>
</evidence>
<feature type="region of interest" description="Disordered" evidence="3">
    <location>
        <begin position="101"/>
        <end position="161"/>
    </location>
</feature>
<dbReference type="InterPro" id="IPR039934">
    <property type="entry name" value="C2CD2/C2CD2L"/>
</dbReference>
<evidence type="ECO:0000256" key="3">
    <source>
        <dbReference type="SAM" id="MobiDB-lite"/>
    </source>
</evidence>
<dbReference type="Pfam" id="PF00130">
    <property type="entry name" value="C1_1"/>
    <property type="match status" value="1"/>
</dbReference>
<dbReference type="PROSITE" id="PS50081">
    <property type="entry name" value="ZF_DAG_PE_2"/>
    <property type="match status" value="1"/>
</dbReference>
<dbReference type="GO" id="GO:0046872">
    <property type="term" value="F:metal ion binding"/>
    <property type="evidence" value="ECO:0007669"/>
    <property type="project" value="UniProtKB-KW"/>
</dbReference>
<dbReference type="SMART" id="SM00239">
    <property type="entry name" value="C2"/>
    <property type="match status" value="1"/>
</dbReference>
<dbReference type="Proteomes" id="UP001652628">
    <property type="component" value="Chromosome 2R"/>
</dbReference>
<dbReference type="PROSITE" id="PS50004">
    <property type="entry name" value="C2"/>
    <property type="match status" value="1"/>
</dbReference>
<keyword evidence="4" id="KW-0812">Transmembrane</keyword>
<accession>A0AB40D872</accession>
<dbReference type="RefSeq" id="XP_065719084.2">
    <property type="nucleotide sequence ID" value="XM_065863012.2"/>
</dbReference>
<gene>
    <name evidence="8" type="primary">LOC108017735</name>
</gene>
<keyword evidence="1" id="KW-0479">Metal-binding</keyword>
<dbReference type="AlphaFoldDB" id="A0AB40D872"/>
<feature type="compositionally biased region" description="Low complexity" evidence="3">
    <location>
        <begin position="664"/>
        <end position="678"/>
    </location>
</feature>
<organism evidence="7 8">
    <name type="scientific">Drosophila suzukii</name>
    <name type="common">Spotted-wing drosophila fruit fly</name>
    <dbReference type="NCBI Taxonomy" id="28584"/>
    <lineage>
        <taxon>Eukaryota</taxon>
        <taxon>Metazoa</taxon>
        <taxon>Ecdysozoa</taxon>
        <taxon>Arthropoda</taxon>
        <taxon>Hexapoda</taxon>
        <taxon>Insecta</taxon>
        <taxon>Pterygota</taxon>
        <taxon>Neoptera</taxon>
        <taxon>Endopterygota</taxon>
        <taxon>Diptera</taxon>
        <taxon>Brachycera</taxon>
        <taxon>Muscomorpha</taxon>
        <taxon>Ephydroidea</taxon>
        <taxon>Drosophilidae</taxon>
        <taxon>Drosophila</taxon>
        <taxon>Sophophora</taxon>
    </lineage>
</organism>
<dbReference type="SUPFAM" id="SSF49562">
    <property type="entry name" value="C2 domain (Calcium/lipid-binding domain, CaLB)"/>
    <property type="match status" value="1"/>
</dbReference>
<sequence>MDLADQIDDYICSFEGLGDLTMDSLAIFIFLWAVLALFSVWLIKLLYNKYLNKDKSSSAANSRQTSVAPTSGSPSSVAGKTEKRLSEPRDLLATKSKVEDLSKPLTGGSGGRGRSSASPLNTAGAAAGGPRRRVVRQSSTGPENRKKRYVPPPSNVVGPETSSVTWTSQVFRWLYSDLVIVNELLMSWVIAINDTLRKSVEEHGVAVEVVRVLPDSPAPGLNNIFCNCDENNPADMLITFDCDAMPVLQVKTFRQKAGKVETSHYKVTVSRFRARMAIPMNYNTLKGEMRVEGYPDVRIAMNSVGAIKAMDQDEQQLQTVISDILTTALRDTVYPVDFSIYSTCPRAEVEPLDLPVIYPVHYDSLAHNMEHHLGGVGLRDSQHMVSGRRLLVKIVKGEGIREAQNPYVVIEMDEPAQKNQTGTQRGTKPFWDEHFLFELSPQSAEILFEVYDHPVIASDPPKFLGLGLVGIDELAVGPASTQLLQLQPRPYETQPVSGAITVDFVFIEGAEIPVGVRPQRLKEALRLSTPAINEHIRNGADLADAAVRALQDGALSGGSGVQPSKSTLIIHSVQRNSSSPNAFKVEVNKEGQIEVTETATELDQAVAQAFERAANEAKSELELEQAKEEKASQLGETLNDSGNGTVNEESTAELGQPNAASSPNGSGYHNNYSLNGNGNTNGAGSGGYNSLPRNGGAQQLAQHSGLIEGHDVVDDRGRSKKQSSAISGFSSASNKTYVHEASTLVLETIENGVKRHFIVPLAIAQRPRWRRKGTKLHIYNDHTFIAKHLSGSGLQCSICMKSIPRRPGKQGYECRDCQLICHKQCHIRAPQACPNPTVLSMELTSFPVLTERDLNLVN</sequence>
<feature type="transmembrane region" description="Helical" evidence="4">
    <location>
        <begin position="25"/>
        <end position="47"/>
    </location>
</feature>
<evidence type="ECO:0000313" key="8">
    <source>
        <dbReference type="RefSeq" id="XP_065719084.2"/>
    </source>
</evidence>
<keyword evidence="4" id="KW-0472">Membrane</keyword>
<dbReference type="SUPFAM" id="SSF57889">
    <property type="entry name" value="Cysteine-rich domain"/>
    <property type="match status" value="1"/>
</dbReference>
<dbReference type="PROSITE" id="PS00479">
    <property type="entry name" value="ZF_DAG_PE_1"/>
    <property type="match status" value="1"/>
</dbReference>
<feature type="domain" description="Phorbol-ester/DAG-type" evidence="6">
    <location>
        <begin position="781"/>
        <end position="833"/>
    </location>
</feature>
<feature type="domain" description="C2" evidence="5">
    <location>
        <begin position="370"/>
        <end position="484"/>
    </location>
</feature>
<dbReference type="SMART" id="SM00109">
    <property type="entry name" value="C1"/>
    <property type="match status" value="1"/>
</dbReference>
<dbReference type="InterPro" id="IPR002219">
    <property type="entry name" value="PKC_DAG/PE"/>
</dbReference>
<evidence type="ECO:0000313" key="7">
    <source>
        <dbReference type="Proteomes" id="UP001652628"/>
    </source>
</evidence>
<dbReference type="Gene3D" id="2.60.40.150">
    <property type="entry name" value="C2 domain"/>
    <property type="match status" value="1"/>
</dbReference>
<dbReference type="InterPro" id="IPR046349">
    <property type="entry name" value="C1-like_sf"/>
</dbReference>
<dbReference type="Gene3D" id="3.30.60.20">
    <property type="match status" value="1"/>
</dbReference>
<feature type="region of interest" description="Disordered" evidence="3">
    <location>
        <begin position="58"/>
        <end position="89"/>
    </location>
</feature>
<feature type="compositionally biased region" description="Basic and acidic residues" evidence="3">
    <location>
        <begin position="617"/>
        <end position="631"/>
    </location>
</feature>
<evidence type="ECO:0000259" key="6">
    <source>
        <dbReference type="PROSITE" id="PS50081"/>
    </source>
</evidence>
<proteinExistence type="predicted"/>
<name>A0AB40D872_DROSZ</name>
<keyword evidence="4" id="KW-1133">Transmembrane helix</keyword>
<feature type="compositionally biased region" description="Basic and acidic residues" evidence="3">
    <location>
        <begin position="80"/>
        <end position="89"/>
    </location>
</feature>
<feature type="compositionally biased region" description="Polar residues" evidence="3">
    <location>
        <begin position="58"/>
        <end position="78"/>
    </location>
</feature>
<dbReference type="CDD" id="cd08678">
    <property type="entry name" value="C2_C21orf25-like"/>
    <property type="match status" value="1"/>
</dbReference>
<evidence type="ECO:0000256" key="2">
    <source>
        <dbReference type="ARBA" id="ARBA00022833"/>
    </source>
</evidence>
<evidence type="ECO:0000256" key="4">
    <source>
        <dbReference type="SAM" id="Phobius"/>
    </source>
</evidence>
<dbReference type="CDD" id="cd20831">
    <property type="entry name" value="C1_dGM13116p-like"/>
    <property type="match status" value="1"/>
</dbReference>
<dbReference type="Pfam" id="PF00168">
    <property type="entry name" value="C2"/>
    <property type="match status" value="1"/>
</dbReference>
<dbReference type="PANTHER" id="PTHR21119:SF5">
    <property type="entry name" value="C2 DOMAIN-CONTAINING PROTEIN"/>
    <property type="match status" value="1"/>
</dbReference>
<keyword evidence="2" id="KW-0862">Zinc</keyword>
<dbReference type="GeneID" id="108017735"/>
<dbReference type="InterPro" id="IPR000008">
    <property type="entry name" value="C2_dom"/>
</dbReference>
<dbReference type="PANTHER" id="PTHR21119">
    <property type="entry name" value="C2 DOMAIN-CONTAINING PROTEIN"/>
    <property type="match status" value="1"/>
</dbReference>